<dbReference type="KEGG" id="msx:AU14_12630"/>
<reference evidence="2 3" key="1">
    <citation type="journal article" date="2014" name="Genome Announc.">
        <title>Draft Genome Sequences of Marinobacter similis A3d10T and Marinobacter salarius R9SW1T.</title>
        <authorList>
            <person name="Ivanova E.P."/>
            <person name="Ng H.J."/>
            <person name="Webb H.K."/>
            <person name="Feng G."/>
            <person name="Oshima K."/>
            <person name="Hattori M."/>
            <person name="Ohkuma M."/>
            <person name="Sergeev A.F."/>
            <person name="Mikhailov V.V."/>
            <person name="Crawford R.J."/>
            <person name="Sawabe T."/>
        </authorList>
    </citation>
    <scope>NUCLEOTIDE SEQUENCE [LARGE SCALE GENOMIC DNA]</scope>
    <source>
        <strain evidence="2 3">A3d10</strain>
    </source>
</reference>
<keyword evidence="1" id="KW-0812">Transmembrane</keyword>
<dbReference type="AlphaFoldDB" id="W5YM06"/>
<dbReference type="EMBL" id="CP007151">
    <property type="protein sequence ID" value="AHI30131.1"/>
    <property type="molecule type" value="Genomic_DNA"/>
</dbReference>
<evidence type="ECO:0000313" key="2">
    <source>
        <dbReference type="EMBL" id="AHI30131.1"/>
    </source>
</evidence>
<sequence>MFVKDCIAFPMTDGESGLDLRRALFNTGAVWHFTQPCLIGFLALITAGPGLTAKRPKIATRTPVSVNQLVNPLPTDSDSAAHSRHHTDNLIRTPVFANQTADLVNE</sequence>
<protein>
    <submittedName>
        <fullName evidence="2">Uncharacterized protein</fullName>
    </submittedName>
</protein>
<dbReference type="HOGENOM" id="CLU_2219975_0_0_6"/>
<evidence type="ECO:0000256" key="1">
    <source>
        <dbReference type="SAM" id="Phobius"/>
    </source>
</evidence>
<keyword evidence="1" id="KW-1133">Transmembrane helix</keyword>
<dbReference type="Proteomes" id="UP000061489">
    <property type="component" value="Chromosome"/>
</dbReference>
<accession>W5YM06</accession>
<gene>
    <name evidence="2" type="ORF">AU14_12630</name>
</gene>
<keyword evidence="3" id="KW-1185">Reference proteome</keyword>
<name>W5YM06_9GAMM</name>
<keyword evidence="1" id="KW-0472">Membrane</keyword>
<organism evidence="2 3">
    <name type="scientific">Marinobacter similis</name>
    <dbReference type="NCBI Taxonomy" id="1420916"/>
    <lineage>
        <taxon>Bacteria</taxon>
        <taxon>Pseudomonadati</taxon>
        <taxon>Pseudomonadota</taxon>
        <taxon>Gammaproteobacteria</taxon>
        <taxon>Pseudomonadales</taxon>
        <taxon>Marinobacteraceae</taxon>
        <taxon>Marinobacter</taxon>
    </lineage>
</organism>
<proteinExistence type="predicted"/>
<evidence type="ECO:0000313" key="3">
    <source>
        <dbReference type="Proteomes" id="UP000061489"/>
    </source>
</evidence>
<feature type="transmembrane region" description="Helical" evidence="1">
    <location>
        <begin position="29"/>
        <end position="51"/>
    </location>
</feature>